<protein>
    <submittedName>
        <fullName evidence="1">Uncharacterized protein</fullName>
    </submittedName>
</protein>
<proteinExistence type="predicted"/>
<name>D5E3K6_PRIM1</name>
<gene>
    <name evidence="1" type="ordered locus">BMQ_pBM50042</name>
</gene>
<evidence type="ECO:0000313" key="1">
    <source>
        <dbReference type="EMBL" id="ADE72381.1"/>
    </source>
</evidence>
<dbReference type="AlphaFoldDB" id="D5E3K6"/>
<evidence type="ECO:0000313" key="2">
    <source>
        <dbReference type="Proteomes" id="UP000000935"/>
    </source>
</evidence>
<accession>D5E3K6</accession>
<dbReference type="HOGENOM" id="CLU_3247341_0_0_9"/>
<organism evidence="1 2">
    <name type="scientific">Priestia megaterium (strain ATCC 12872 / QMB1551)</name>
    <name type="common">Bacillus megaterium</name>
    <dbReference type="NCBI Taxonomy" id="545693"/>
    <lineage>
        <taxon>Bacteria</taxon>
        <taxon>Bacillati</taxon>
        <taxon>Bacillota</taxon>
        <taxon>Bacilli</taxon>
        <taxon>Bacillales</taxon>
        <taxon>Bacillaceae</taxon>
        <taxon>Priestia</taxon>
    </lineage>
</organism>
<dbReference type="KEGG" id="bmq:BMQ_pBM50042"/>
<sequence>MIDFLLKRKVRKCILLRKLNLILFQIVKGIKLRIFLELLKLF</sequence>
<keyword evidence="2" id="KW-1185">Reference proteome</keyword>
<geneLocation type="plasmid" evidence="1 2">
    <name>pBM500</name>
</geneLocation>
<keyword evidence="1" id="KW-0614">Plasmid</keyword>
<dbReference type="EMBL" id="CP001988">
    <property type="protein sequence ID" value="ADE72381.1"/>
    <property type="molecule type" value="Genomic_DNA"/>
</dbReference>
<reference evidence="1 2" key="1">
    <citation type="journal article" date="2011" name="J. Bacteriol.">
        <title>Genome sequences of the biotechnologically important Bacillus megaterium strains QM B1551 and DSM319.</title>
        <authorList>
            <person name="Eppinger M."/>
            <person name="Bunk B."/>
            <person name="Johns M.A."/>
            <person name="Edirisinghe J.N."/>
            <person name="Kutumbaka K.K."/>
            <person name="Koenig S.S."/>
            <person name="Huot Creasy H."/>
            <person name="Rosovitz M.J."/>
            <person name="Riley D.R."/>
            <person name="Daugherty S."/>
            <person name="Martin M."/>
            <person name="Elbourne L.D."/>
            <person name="Paulsen I."/>
            <person name="Biedendieck R."/>
            <person name="Braun C."/>
            <person name="Grayburn S."/>
            <person name="Dhingra S."/>
            <person name="Lukyanchuk V."/>
            <person name="Ball B."/>
            <person name="Ul-Qamar R."/>
            <person name="Seibel J."/>
            <person name="Bremer E."/>
            <person name="Jahn D."/>
            <person name="Ravel J."/>
            <person name="Vary P.S."/>
        </authorList>
    </citation>
    <scope>NUCLEOTIDE SEQUENCE [LARGE SCALE GENOMIC DNA]</scope>
    <source>
        <strain evidence="2">ATCC 12872 / QMB1551</strain>
        <plasmid evidence="1">pBM500</plasmid>
    </source>
</reference>
<dbReference type="Proteomes" id="UP000000935">
    <property type="component" value="Plasmid pBM500"/>
</dbReference>